<dbReference type="EC" id="2.7.13.3" evidence="2"/>
<dbReference type="GO" id="GO:0046983">
    <property type="term" value="F:protein dimerization activity"/>
    <property type="evidence" value="ECO:0007669"/>
    <property type="project" value="InterPro"/>
</dbReference>
<keyword evidence="9" id="KW-1133">Transmembrane helix</keyword>
<dbReference type="InterPro" id="IPR003594">
    <property type="entry name" value="HATPase_dom"/>
</dbReference>
<feature type="transmembrane region" description="Helical" evidence="9">
    <location>
        <begin position="5"/>
        <end position="24"/>
    </location>
</feature>
<sequence length="366" mass="42380">MKAFLFRVFVFAVLWTYFLFSAFLDHSAHLTLLVFLSACTIGCYFFLPVVKNTLLLYIIVDLFILSAGWLQSAAGNHASLLLILYLYVEAIFQLKKQHFRLFAVIHVSVSILIALFLPNPFEWLTAFAIFTFISVVLNEYIFERKEQRELYEQLLGEYRGLKRISYENERSARLEERTRIARDIHDSVGHKLTALLMQLEMLSIKEKRKEYEELKSLVRESLEETRHAVRALKMDESEGISSVLQLIRKLESESHIMVHFTTKQGVLSARLTNQQNVVLYRVIQEALTNAMRHAQSREVYIILGKNAIGDLEFTIKNRISDAKPFQKGFGLTNMKERVKEAGGSLNIFQTNDEFVVHGTLPIKEYE</sequence>
<dbReference type="RefSeq" id="WP_063389234.1">
    <property type="nucleotide sequence ID" value="NZ_LWBR01000065.1"/>
</dbReference>
<dbReference type="Gene3D" id="3.30.565.10">
    <property type="entry name" value="Histidine kinase-like ATPase, C-terminal domain"/>
    <property type="match status" value="1"/>
</dbReference>
<dbReference type="Proteomes" id="UP000076476">
    <property type="component" value="Unassembled WGS sequence"/>
</dbReference>
<feature type="transmembrane region" description="Helical" evidence="9">
    <location>
        <begin position="76"/>
        <end position="92"/>
    </location>
</feature>
<keyword evidence="13" id="KW-1185">Reference proteome</keyword>
<feature type="transmembrane region" description="Helical" evidence="9">
    <location>
        <begin position="30"/>
        <end position="47"/>
    </location>
</feature>
<keyword evidence="5" id="KW-0547">Nucleotide-binding</keyword>
<evidence type="ECO:0000259" key="11">
    <source>
        <dbReference type="Pfam" id="PF07730"/>
    </source>
</evidence>
<evidence type="ECO:0000256" key="1">
    <source>
        <dbReference type="ARBA" id="ARBA00000085"/>
    </source>
</evidence>
<comment type="caution">
    <text evidence="12">The sequence shown here is derived from an EMBL/GenBank/DDBJ whole genome shotgun (WGS) entry which is preliminary data.</text>
</comment>
<keyword evidence="8" id="KW-0902">Two-component regulatory system</keyword>
<feature type="domain" description="Signal transduction histidine kinase subgroup 3 dimerisation and phosphoacceptor" evidence="11">
    <location>
        <begin position="176"/>
        <end position="233"/>
    </location>
</feature>
<dbReference type="GO" id="GO:0005524">
    <property type="term" value="F:ATP binding"/>
    <property type="evidence" value="ECO:0007669"/>
    <property type="project" value="UniProtKB-KW"/>
</dbReference>
<dbReference type="OrthoDB" id="199946at2"/>
<dbReference type="Pfam" id="PF07730">
    <property type="entry name" value="HisKA_3"/>
    <property type="match status" value="1"/>
</dbReference>
<comment type="catalytic activity">
    <reaction evidence="1">
        <text>ATP + protein L-histidine = ADP + protein N-phospho-L-histidine.</text>
        <dbReference type="EC" id="2.7.13.3"/>
    </reaction>
</comment>
<dbReference type="SUPFAM" id="SSF55874">
    <property type="entry name" value="ATPase domain of HSP90 chaperone/DNA topoisomerase II/histidine kinase"/>
    <property type="match status" value="1"/>
</dbReference>
<evidence type="ECO:0000313" key="13">
    <source>
        <dbReference type="Proteomes" id="UP000076476"/>
    </source>
</evidence>
<gene>
    <name evidence="12" type="ORF">AZI98_15880</name>
</gene>
<evidence type="ECO:0000256" key="5">
    <source>
        <dbReference type="ARBA" id="ARBA00022741"/>
    </source>
</evidence>
<evidence type="ECO:0000313" key="12">
    <source>
        <dbReference type="EMBL" id="KZN95105.1"/>
    </source>
</evidence>
<protein>
    <recommendedName>
        <fullName evidence="2">histidine kinase</fullName>
        <ecNumber evidence="2">2.7.13.3</ecNumber>
    </recommendedName>
</protein>
<dbReference type="InterPro" id="IPR036890">
    <property type="entry name" value="HATPase_C_sf"/>
</dbReference>
<dbReference type="EMBL" id="LWBR01000065">
    <property type="protein sequence ID" value="KZN95105.1"/>
    <property type="molecule type" value="Genomic_DNA"/>
</dbReference>
<dbReference type="Pfam" id="PF02518">
    <property type="entry name" value="HATPase_c"/>
    <property type="match status" value="1"/>
</dbReference>
<name>A0A165WLW4_9BACI</name>
<reference evidence="12 13" key="1">
    <citation type="submission" date="2016-04" db="EMBL/GenBank/DDBJ databases">
        <title>Draft genome sequence of Aeribacillus pallidus 8m3 from petroleum reservoir.</title>
        <authorList>
            <person name="Poltaraus A.B."/>
            <person name="Nazina T.N."/>
            <person name="Tourova T.P."/>
            <person name="Malakho S.M."/>
            <person name="Korshunova A.V."/>
            <person name="Sokolova D.S."/>
        </authorList>
    </citation>
    <scope>NUCLEOTIDE SEQUENCE [LARGE SCALE GENOMIC DNA]</scope>
    <source>
        <strain evidence="12 13">8m3</strain>
    </source>
</reference>
<keyword evidence="9" id="KW-0812">Transmembrane</keyword>
<keyword evidence="4" id="KW-0808">Transferase</keyword>
<dbReference type="GO" id="GO:0016020">
    <property type="term" value="C:membrane"/>
    <property type="evidence" value="ECO:0007669"/>
    <property type="project" value="InterPro"/>
</dbReference>
<evidence type="ECO:0000256" key="3">
    <source>
        <dbReference type="ARBA" id="ARBA00022553"/>
    </source>
</evidence>
<evidence type="ECO:0000256" key="9">
    <source>
        <dbReference type="SAM" id="Phobius"/>
    </source>
</evidence>
<keyword evidence="3" id="KW-0597">Phosphoprotein</keyword>
<dbReference type="CDD" id="cd16917">
    <property type="entry name" value="HATPase_UhpB-NarQ-NarX-like"/>
    <property type="match status" value="1"/>
</dbReference>
<evidence type="ECO:0000256" key="4">
    <source>
        <dbReference type="ARBA" id="ARBA00022679"/>
    </source>
</evidence>
<dbReference type="InterPro" id="IPR050482">
    <property type="entry name" value="Sensor_HK_TwoCompSys"/>
</dbReference>
<dbReference type="AlphaFoldDB" id="A0A165WLW4"/>
<evidence type="ECO:0000256" key="8">
    <source>
        <dbReference type="ARBA" id="ARBA00023012"/>
    </source>
</evidence>
<feature type="transmembrane region" description="Helical" evidence="9">
    <location>
        <begin position="99"/>
        <end position="117"/>
    </location>
</feature>
<keyword evidence="7" id="KW-0067">ATP-binding</keyword>
<feature type="transmembrane region" description="Helical" evidence="9">
    <location>
        <begin position="123"/>
        <end position="142"/>
    </location>
</feature>
<dbReference type="GO" id="GO:0000155">
    <property type="term" value="F:phosphorelay sensor kinase activity"/>
    <property type="evidence" value="ECO:0007669"/>
    <property type="project" value="InterPro"/>
</dbReference>
<evidence type="ECO:0000259" key="10">
    <source>
        <dbReference type="Pfam" id="PF02518"/>
    </source>
</evidence>
<evidence type="ECO:0000256" key="2">
    <source>
        <dbReference type="ARBA" id="ARBA00012438"/>
    </source>
</evidence>
<evidence type="ECO:0000256" key="7">
    <source>
        <dbReference type="ARBA" id="ARBA00022840"/>
    </source>
</evidence>
<keyword evidence="6 12" id="KW-0418">Kinase</keyword>
<dbReference type="Gene3D" id="1.20.5.1930">
    <property type="match status" value="1"/>
</dbReference>
<dbReference type="STRING" id="33936.AZI98_15880"/>
<dbReference type="InterPro" id="IPR011712">
    <property type="entry name" value="Sig_transdc_His_kin_sub3_dim/P"/>
</dbReference>
<proteinExistence type="predicted"/>
<accession>A0A165WLW4</accession>
<organism evidence="12 13">
    <name type="scientific">Aeribacillus pallidus</name>
    <dbReference type="NCBI Taxonomy" id="33936"/>
    <lineage>
        <taxon>Bacteria</taxon>
        <taxon>Bacillati</taxon>
        <taxon>Bacillota</taxon>
        <taxon>Bacilli</taxon>
        <taxon>Bacillales</taxon>
        <taxon>Bacillaceae</taxon>
        <taxon>Aeribacillus</taxon>
    </lineage>
</organism>
<evidence type="ECO:0000256" key="6">
    <source>
        <dbReference type="ARBA" id="ARBA00022777"/>
    </source>
</evidence>
<feature type="transmembrane region" description="Helical" evidence="9">
    <location>
        <begin position="54"/>
        <end position="70"/>
    </location>
</feature>
<dbReference type="PANTHER" id="PTHR24421:SF10">
    <property type="entry name" value="NITRATE_NITRITE SENSOR PROTEIN NARQ"/>
    <property type="match status" value="1"/>
</dbReference>
<keyword evidence="9" id="KW-0472">Membrane</keyword>
<dbReference type="PANTHER" id="PTHR24421">
    <property type="entry name" value="NITRATE/NITRITE SENSOR PROTEIN NARX-RELATED"/>
    <property type="match status" value="1"/>
</dbReference>
<feature type="domain" description="Histidine kinase/HSP90-like ATPase" evidence="10">
    <location>
        <begin position="278"/>
        <end position="349"/>
    </location>
</feature>